<evidence type="ECO:0000256" key="13">
    <source>
        <dbReference type="ARBA" id="ARBA00022884"/>
    </source>
</evidence>
<dbReference type="GO" id="GO:0004535">
    <property type="term" value="F:poly(A)-specific ribonuclease activity"/>
    <property type="evidence" value="ECO:0007669"/>
    <property type="project" value="UniProtKB-EC"/>
</dbReference>
<dbReference type="GO" id="GO:0030014">
    <property type="term" value="C:CCR4-NOT complex"/>
    <property type="evidence" value="ECO:0007669"/>
    <property type="project" value="InterPro"/>
</dbReference>
<evidence type="ECO:0000256" key="11">
    <source>
        <dbReference type="ARBA" id="ARBA00022801"/>
    </source>
</evidence>
<evidence type="ECO:0000313" key="19">
    <source>
        <dbReference type="Proteomes" id="UP000663760"/>
    </source>
</evidence>
<dbReference type="InterPro" id="IPR006941">
    <property type="entry name" value="RNase_CAF1"/>
</dbReference>
<evidence type="ECO:0000256" key="12">
    <source>
        <dbReference type="ARBA" id="ARBA00022839"/>
    </source>
</evidence>
<protein>
    <recommendedName>
        <fullName evidence="7">poly(A)-specific ribonuclease</fullName>
        <ecNumber evidence="7">3.1.13.4</ecNumber>
    </recommendedName>
</protein>
<dbReference type="InterPro" id="IPR012337">
    <property type="entry name" value="RNaseH-like_sf"/>
</dbReference>
<evidence type="ECO:0000256" key="2">
    <source>
        <dbReference type="ARBA" id="ARBA00001968"/>
    </source>
</evidence>
<comment type="subunit">
    <text evidence="6">Component of the CCR4-NOT complex, at least composed of CRR4 and CAF1 proteins.</text>
</comment>
<evidence type="ECO:0000256" key="14">
    <source>
        <dbReference type="ARBA" id="ARBA00023015"/>
    </source>
</evidence>
<keyword evidence="11" id="KW-0378">Hydrolase</keyword>
<sequence>MAARGGDSAPVMASEEVREVWGWNMGAELPRILDALDSAPYAAVDTEFPGFLHQTPWFATPRERYQDVRRNVDSLKLIQLGFTFFGDGSRRRTWQISFRDFDVFSPSDARSEASVELLKRSGVDFSMTRTEGVDSEVFSELLRRCDWLGRRKPRWVTFQGLYDVAYLVKLLTGAPLPATLPRFAQLVGAILGKVIDVKYLTRFCGGFDLGLARLSESLGVKVEGGAAHQAGFDTLLTARVFEWQMERLRGREEDFEGILHGIEEERIIPLPKEETGREELLICRHHPPILIGMTAPLPGFYVGRIKIFF</sequence>
<dbReference type="GO" id="GO:0003723">
    <property type="term" value="F:RNA binding"/>
    <property type="evidence" value="ECO:0007669"/>
    <property type="project" value="UniProtKB-KW"/>
</dbReference>
<dbReference type="SUPFAM" id="SSF53098">
    <property type="entry name" value="Ribonuclease H-like"/>
    <property type="match status" value="1"/>
</dbReference>
<evidence type="ECO:0000256" key="15">
    <source>
        <dbReference type="ARBA" id="ARBA00023163"/>
    </source>
</evidence>
<dbReference type="Gene3D" id="3.30.420.10">
    <property type="entry name" value="Ribonuclease H-like superfamily/Ribonuclease H"/>
    <property type="match status" value="1"/>
</dbReference>
<keyword evidence="12" id="KW-0269">Exonuclease</keyword>
<evidence type="ECO:0000256" key="17">
    <source>
        <dbReference type="ARBA" id="ARBA00025148"/>
    </source>
</evidence>
<dbReference type="AlphaFoldDB" id="A0A7I8KB53"/>
<dbReference type="PANTHER" id="PTHR10797">
    <property type="entry name" value="CCR4-NOT TRANSCRIPTION COMPLEX SUBUNIT"/>
    <property type="match status" value="1"/>
</dbReference>
<evidence type="ECO:0000256" key="3">
    <source>
        <dbReference type="ARBA" id="ARBA00004123"/>
    </source>
</evidence>
<keyword evidence="19" id="KW-1185">Reference proteome</keyword>
<dbReference type="OrthoDB" id="696953at2759"/>
<evidence type="ECO:0000256" key="8">
    <source>
        <dbReference type="ARBA" id="ARBA00022490"/>
    </source>
</evidence>
<comment type="cofactor">
    <cofactor evidence="2">
        <name>a divalent metal cation</name>
        <dbReference type="ChEBI" id="CHEBI:60240"/>
    </cofactor>
</comment>
<keyword evidence="10" id="KW-0479">Metal-binding</keyword>
<evidence type="ECO:0000256" key="6">
    <source>
        <dbReference type="ARBA" id="ARBA00011757"/>
    </source>
</evidence>
<keyword evidence="13" id="KW-0694">RNA-binding</keyword>
<dbReference type="GO" id="GO:0005634">
    <property type="term" value="C:nucleus"/>
    <property type="evidence" value="ECO:0007669"/>
    <property type="project" value="UniProtKB-SubCell"/>
</dbReference>
<accession>A0A7I8KB53</accession>
<evidence type="ECO:0000256" key="9">
    <source>
        <dbReference type="ARBA" id="ARBA00022722"/>
    </source>
</evidence>
<dbReference type="InterPro" id="IPR039637">
    <property type="entry name" value="CNOT7/CNOT8/Pop2"/>
</dbReference>
<keyword evidence="15" id="KW-0804">Transcription</keyword>
<gene>
    <name evidence="18" type="ORF">SI8410_04005572</name>
</gene>
<dbReference type="Pfam" id="PF04857">
    <property type="entry name" value="CAF1"/>
    <property type="match status" value="2"/>
</dbReference>
<evidence type="ECO:0000256" key="16">
    <source>
        <dbReference type="ARBA" id="ARBA00023242"/>
    </source>
</evidence>
<dbReference type="EMBL" id="LR746267">
    <property type="protein sequence ID" value="CAA7394911.1"/>
    <property type="molecule type" value="Genomic_DNA"/>
</dbReference>
<organism evidence="18 19">
    <name type="scientific">Spirodela intermedia</name>
    <name type="common">Intermediate duckweed</name>
    <dbReference type="NCBI Taxonomy" id="51605"/>
    <lineage>
        <taxon>Eukaryota</taxon>
        <taxon>Viridiplantae</taxon>
        <taxon>Streptophyta</taxon>
        <taxon>Embryophyta</taxon>
        <taxon>Tracheophyta</taxon>
        <taxon>Spermatophyta</taxon>
        <taxon>Magnoliopsida</taxon>
        <taxon>Liliopsida</taxon>
        <taxon>Araceae</taxon>
        <taxon>Lemnoideae</taxon>
        <taxon>Spirodela</taxon>
    </lineage>
</organism>
<evidence type="ECO:0000256" key="5">
    <source>
        <dbReference type="ARBA" id="ARBA00008372"/>
    </source>
</evidence>
<dbReference type="GO" id="GO:0005737">
    <property type="term" value="C:cytoplasm"/>
    <property type="evidence" value="ECO:0007669"/>
    <property type="project" value="UniProtKB-SubCell"/>
</dbReference>
<keyword evidence="9" id="KW-0540">Nuclease</keyword>
<reference evidence="18" key="1">
    <citation type="submission" date="2020-02" db="EMBL/GenBank/DDBJ databases">
        <authorList>
            <person name="Scholz U."/>
            <person name="Mascher M."/>
            <person name="Fiebig A."/>
        </authorList>
    </citation>
    <scope>NUCLEOTIDE SEQUENCE</scope>
</reference>
<comment type="similarity">
    <text evidence="5">Belongs to the CAF1 family.</text>
</comment>
<proteinExistence type="inferred from homology"/>
<keyword evidence="16" id="KW-0539">Nucleus</keyword>
<evidence type="ECO:0000256" key="10">
    <source>
        <dbReference type="ARBA" id="ARBA00022723"/>
    </source>
</evidence>
<keyword evidence="14" id="KW-0805">Transcription regulation</keyword>
<comment type="subcellular location">
    <subcellularLocation>
        <location evidence="4">Cytoplasm</location>
    </subcellularLocation>
    <subcellularLocation>
        <location evidence="3">Nucleus</location>
    </subcellularLocation>
</comment>
<name>A0A7I8KB53_SPIIN</name>
<comment type="function">
    <text evidence="17">Ubiquitous transcription factor required for a diverse set of processes. It is a component of the CCR4 complex involved in the control of gene expression.</text>
</comment>
<evidence type="ECO:0000256" key="1">
    <source>
        <dbReference type="ARBA" id="ARBA00001663"/>
    </source>
</evidence>
<dbReference type="EC" id="3.1.13.4" evidence="7"/>
<evidence type="ECO:0000313" key="18">
    <source>
        <dbReference type="EMBL" id="CAA7394911.1"/>
    </source>
</evidence>
<dbReference type="InterPro" id="IPR036397">
    <property type="entry name" value="RNaseH_sf"/>
</dbReference>
<dbReference type="Proteomes" id="UP000663760">
    <property type="component" value="Chromosome 4"/>
</dbReference>
<evidence type="ECO:0000256" key="7">
    <source>
        <dbReference type="ARBA" id="ARBA00012161"/>
    </source>
</evidence>
<comment type="catalytic activity">
    <reaction evidence="1">
        <text>Exonucleolytic cleavage of poly(A) to 5'-AMP.</text>
        <dbReference type="EC" id="3.1.13.4"/>
    </reaction>
</comment>
<evidence type="ECO:0000256" key="4">
    <source>
        <dbReference type="ARBA" id="ARBA00004496"/>
    </source>
</evidence>
<dbReference type="GO" id="GO:0046872">
    <property type="term" value="F:metal ion binding"/>
    <property type="evidence" value="ECO:0007669"/>
    <property type="project" value="UniProtKB-KW"/>
</dbReference>
<keyword evidence="8" id="KW-0963">Cytoplasm</keyword>